<dbReference type="SUPFAM" id="SSF46626">
    <property type="entry name" value="Cytochrome c"/>
    <property type="match status" value="1"/>
</dbReference>
<organism evidence="7">
    <name type="scientific">Singulisphaera sp. Ch08</name>
    <dbReference type="NCBI Taxonomy" id="3120278"/>
    <lineage>
        <taxon>Bacteria</taxon>
        <taxon>Pseudomonadati</taxon>
        <taxon>Planctomycetota</taxon>
        <taxon>Planctomycetia</taxon>
        <taxon>Isosphaerales</taxon>
        <taxon>Isosphaeraceae</taxon>
        <taxon>Singulisphaera</taxon>
    </lineage>
</organism>
<dbReference type="InterPro" id="IPR022655">
    <property type="entry name" value="DUF1553"/>
</dbReference>
<dbReference type="InterPro" id="IPR008979">
    <property type="entry name" value="Galactose-bd-like_sf"/>
</dbReference>
<dbReference type="SUPFAM" id="SSF49785">
    <property type="entry name" value="Galactose-binding domain-like"/>
    <property type="match status" value="2"/>
</dbReference>
<dbReference type="GO" id="GO:0020037">
    <property type="term" value="F:heme binding"/>
    <property type="evidence" value="ECO:0007669"/>
    <property type="project" value="InterPro"/>
</dbReference>
<evidence type="ECO:0000256" key="1">
    <source>
        <dbReference type="ARBA" id="ARBA00022617"/>
    </source>
</evidence>
<dbReference type="PANTHER" id="PTHR35889">
    <property type="entry name" value="CYCLOINULO-OLIGOSACCHARIDE FRUCTANOTRANSFERASE-RELATED"/>
    <property type="match status" value="1"/>
</dbReference>
<accession>A0AAU7CB74</accession>
<proteinExistence type="predicted"/>
<keyword evidence="1 4" id="KW-0349">Heme</keyword>
<dbReference type="GO" id="GO:0046872">
    <property type="term" value="F:metal ion binding"/>
    <property type="evidence" value="ECO:0007669"/>
    <property type="project" value="UniProtKB-KW"/>
</dbReference>
<dbReference type="Pfam" id="PF07583">
    <property type="entry name" value="PSCyt2"/>
    <property type="match status" value="1"/>
</dbReference>
<evidence type="ECO:0000256" key="4">
    <source>
        <dbReference type="PROSITE-ProRule" id="PRU00433"/>
    </source>
</evidence>
<dbReference type="PROSITE" id="PS51007">
    <property type="entry name" value="CYTC"/>
    <property type="match status" value="1"/>
</dbReference>
<dbReference type="Gene3D" id="2.60.120.260">
    <property type="entry name" value="Galactose-binding domain-like"/>
    <property type="match status" value="2"/>
</dbReference>
<evidence type="ECO:0000256" key="2">
    <source>
        <dbReference type="ARBA" id="ARBA00022723"/>
    </source>
</evidence>
<feature type="domain" description="Cytochrome c" evidence="6">
    <location>
        <begin position="17"/>
        <end position="116"/>
    </location>
</feature>
<sequence>MVVGILLALAVTMAELPPAATGPVDFVRDIQPIFQQACFKCHGAEKQKGGFRLDVKAAALKGGDSDTPSIVPGKSADSPLIQFVAGTDPDIKMPPQGAPLTAAQVGLLRAWIDRGAVWPDSASAQSEDALKTHWAFQPVSRPPVPTIEGPQAASIRQPIDAFIAAKLAQSGLAMAPEADKRTLVRRLYLVLHGLPPTSEEVAAFVADDRPAAYNELVDRLLDSPRYGERWARHWLDIMAFGETHGFEVNTPRNNAWPYRDYVIRALNADRPYPEFIKDQLVGDATGEDAATGFIVAKAALLPGQTGRDIESIRLARQDQLNDMVLNAGSTFLGLTIHCARCHDHKFDPISQRDYYAMTAIFAGVRHGERPLTTVGDKERRLEANALKSRIAALETGLAKYEPLANPALEPKPTDPRFNQENFPPTRARFVRFTIQDANLHPSFGLIEPCLDELEIFTTDDANVGLAKGGAKVSASGTLPGSAIHRLEHVNDGKYGNGRSWISDEKGRGWVLVELPDEVTIHKIVWSRDRQGEYTDRLATAYTIEVGTSLDALKTVASRLPLRSAVSPRLTVDRFRPVAAKRLRFTILTSNSIEPCLDELEVFTPGPQPRNVALASAGAKTKASGTYPGSAIHRLEHLNDGRYGNGRSWISNENGRGWVEVEFPETTTIDRVAWARDREEVYADRLATSYRIEVADESGTWTLVASSQDRRPYVPGAQAYTVESTAGLDEAEVKTLQALREEKRALEQRVAELTRVAMVYAGVFTNPEETFRLSRGDPMQRRETVGPGAISQLPPKLELPADATDQARRSALAKWIAAPENPLTARVLVNRLWHHHFGEGLVNTPSDFGRNGARPVNGPLLDWLASEFVTRGWSLKAMHRLIVTSATFRQSSRPRPDAIAMDSGTRLLWRYPPRRLEAEAIRDSMLAVAGTLDLRMGGPGFSAFAPNENYVRVYNPKTSYGPADWRRMIYQTKVRMAQDSTFGAFDCPDAGQNQPSRPRSTTPLQALNLFNSQFVAQQAGFLADRLKREAGDDTARQIHLAYRLALGRDPDGEETRLCAALVKEQDLTTFCRVLLNTNEFMFVP</sequence>
<gene>
    <name evidence="7" type="ORF">V5E97_28570</name>
</gene>
<dbReference type="AlphaFoldDB" id="A0AAU7CB74"/>
<dbReference type="GO" id="GO:0009055">
    <property type="term" value="F:electron transfer activity"/>
    <property type="evidence" value="ECO:0007669"/>
    <property type="project" value="InterPro"/>
</dbReference>
<keyword evidence="3 4" id="KW-0408">Iron</keyword>
<feature type="coiled-coil region" evidence="5">
    <location>
        <begin position="728"/>
        <end position="755"/>
    </location>
</feature>
<evidence type="ECO:0000256" key="5">
    <source>
        <dbReference type="SAM" id="Coils"/>
    </source>
</evidence>
<dbReference type="InterPro" id="IPR011429">
    <property type="entry name" value="Cyt_c_Planctomycete-type"/>
</dbReference>
<reference evidence="7" key="1">
    <citation type="submission" date="2024-05" db="EMBL/GenBank/DDBJ databases">
        <title>Planctomycetes of the genus Singulisphaera possess chitinolytic capabilities.</title>
        <authorList>
            <person name="Ivanova A."/>
        </authorList>
    </citation>
    <scope>NUCLEOTIDE SEQUENCE</scope>
    <source>
        <strain evidence="7">Ch08T</strain>
    </source>
</reference>
<dbReference type="InterPro" id="IPR036909">
    <property type="entry name" value="Cyt_c-like_dom_sf"/>
</dbReference>
<keyword evidence="5" id="KW-0175">Coiled coil</keyword>
<dbReference type="EMBL" id="CP155447">
    <property type="protein sequence ID" value="XBH02259.1"/>
    <property type="molecule type" value="Genomic_DNA"/>
</dbReference>
<dbReference type="InterPro" id="IPR009056">
    <property type="entry name" value="Cyt_c-like_dom"/>
</dbReference>
<dbReference type="InterPro" id="IPR011444">
    <property type="entry name" value="DUF1549"/>
</dbReference>
<dbReference type="RefSeq" id="WP_406695001.1">
    <property type="nucleotide sequence ID" value="NZ_CP155447.1"/>
</dbReference>
<dbReference type="Gene3D" id="1.10.760.10">
    <property type="entry name" value="Cytochrome c-like domain"/>
    <property type="match status" value="1"/>
</dbReference>
<evidence type="ECO:0000256" key="3">
    <source>
        <dbReference type="ARBA" id="ARBA00023004"/>
    </source>
</evidence>
<dbReference type="Pfam" id="PF07587">
    <property type="entry name" value="PSD1"/>
    <property type="match status" value="1"/>
</dbReference>
<dbReference type="PANTHER" id="PTHR35889:SF3">
    <property type="entry name" value="F-BOX DOMAIN-CONTAINING PROTEIN"/>
    <property type="match status" value="1"/>
</dbReference>
<evidence type="ECO:0000259" key="6">
    <source>
        <dbReference type="PROSITE" id="PS51007"/>
    </source>
</evidence>
<keyword evidence="2 4" id="KW-0479">Metal-binding</keyword>
<name>A0AAU7CB74_9BACT</name>
<evidence type="ECO:0000313" key="7">
    <source>
        <dbReference type="EMBL" id="XBH02259.1"/>
    </source>
</evidence>
<dbReference type="Pfam" id="PF07635">
    <property type="entry name" value="PSCyt1"/>
    <property type="match status" value="1"/>
</dbReference>
<protein>
    <submittedName>
        <fullName evidence="7">DUF1553 domain-containing protein</fullName>
    </submittedName>
</protein>